<dbReference type="EMBL" id="MCFA01000060">
    <property type="protein sequence ID" value="ORY11542.1"/>
    <property type="molecule type" value="Genomic_DNA"/>
</dbReference>
<dbReference type="AlphaFoldDB" id="A0A1Y1ZMS1"/>
<keyword evidence="2" id="KW-1185">Reference proteome</keyword>
<proteinExistence type="predicted"/>
<dbReference type="STRING" id="1231657.A0A1Y1ZMS1"/>
<accession>A0A1Y1ZMS1</accession>
<dbReference type="PANTHER" id="PTHR35179">
    <property type="entry name" value="PROTEIN CBG02620"/>
    <property type="match status" value="1"/>
</dbReference>
<protein>
    <recommendedName>
        <fullName evidence="3">Geranylgeranyl pyrophosphate synthetase</fullName>
    </recommendedName>
</protein>
<name>A0A1Y1ZMS1_9PLEO</name>
<comment type="caution">
    <text evidence="1">The sequence shown here is derived from an EMBL/GenBank/DDBJ whole genome shotgun (WGS) entry which is preliminary data.</text>
</comment>
<gene>
    <name evidence="1" type="ORF">BCR34DRAFT_624793</name>
</gene>
<evidence type="ECO:0008006" key="3">
    <source>
        <dbReference type="Google" id="ProtNLM"/>
    </source>
</evidence>
<reference evidence="1 2" key="1">
    <citation type="submission" date="2016-07" db="EMBL/GenBank/DDBJ databases">
        <title>Pervasive Adenine N6-methylation of Active Genes in Fungi.</title>
        <authorList>
            <consortium name="DOE Joint Genome Institute"/>
            <person name="Mondo S.J."/>
            <person name="Dannebaum R.O."/>
            <person name="Kuo R.C."/>
            <person name="Labutti K."/>
            <person name="Haridas S."/>
            <person name="Kuo A."/>
            <person name="Salamov A."/>
            <person name="Ahrendt S.R."/>
            <person name="Lipzen A."/>
            <person name="Sullivan W."/>
            <person name="Andreopoulos W.B."/>
            <person name="Clum A."/>
            <person name="Lindquist E."/>
            <person name="Daum C."/>
            <person name="Ramamoorthy G.K."/>
            <person name="Gryganskyi A."/>
            <person name="Culley D."/>
            <person name="Magnuson J.K."/>
            <person name="James T.Y."/>
            <person name="O'Malley M.A."/>
            <person name="Stajich J.E."/>
            <person name="Spatafora J.W."/>
            <person name="Visel A."/>
            <person name="Grigoriev I.V."/>
        </authorList>
    </citation>
    <scope>NUCLEOTIDE SEQUENCE [LARGE SCALE GENOMIC DNA]</scope>
    <source>
        <strain evidence="1 2">CBS 115471</strain>
    </source>
</reference>
<organism evidence="1 2">
    <name type="scientific">Clohesyomyces aquaticus</name>
    <dbReference type="NCBI Taxonomy" id="1231657"/>
    <lineage>
        <taxon>Eukaryota</taxon>
        <taxon>Fungi</taxon>
        <taxon>Dikarya</taxon>
        <taxon>Ascomycota</taxon>
        <taxon>Pezizomycotina</taxon>
        <taxon>Dothideomycetes</taxon>
        <taxon>Pleosporomycetidae</taxon>
        <taxon>Pleosporales</taxon>
        <taxon>Lindgomycetaceae</taxon>
        <taxon>Clohesyomyces</taxon>
    </lineage>
</organism>
<dbReference type="Proteomes" id="UP000193144">
    <property type="component" value="Unassembled WGS sequence"/>
</dbReference>
<dbReference type="PANTHER" id="PTHR35179:SF2">
    <property type="entry name" value="START DOMAIN-CONTAINING PROTEIN"/>
    <property type="match status" value="1"/>
</dbReference>
<dbReference type="OrthoDB" id="420564at2759"/>
<sequence length="387" mass="42719">MAANNTIIASISRPDLLALPTPASASITHVQHLASYNWLDSPRSKPTIAIPGSPDLWTPPTASFTLKPDSGRFYIAQNAARHPDSPLEPLFRALYIEQPEFDVTGVDVVTDRNNLRKLLGFVNKRWSRGGREDFTMHVEVRGKTAILQRQESKTMEFIPKGQIRGYGHGFERKCMESRVKGSTGHHRIIGYRFGGLDFVVRHETDGYVGDNLSSVLDALSLSNSISKAEESHPASRNSKLFLQKAGQAIPLSSTLEVKTRVAHKPLPFKNVVSQLWVSQTPNLVRAYHANGAFAVPVVENMTDQVKAWEEQNQDDLGMLAGLIGRIREVVREGGGRAVLKYDAKRDALMFEEVAGKMMLPGDLYGKWEGGRSEGESGGLDSEIAEKS</sequence>
<evidence type="ECO:0000313" key="1">
    <source>
        <dbReference type="EMBL" id="ORY11542.1"/>
    </source>
</evidence>
<evidence type="ECO:0000313" key="2">
    <source>
        <dbReference type="Proteomes" id="UP000193144"/>
    </source>
</evidence>